<dbReference type="eggNOG" id="KOG3680">
    <property type="taxonomic scope" value="Eukaryota"/>
</dbReference>
<dbReference type="HOGENOM" id="CLU_011008_1_0_1"/>
<evidence type="ECO:0000313" key="7">
    <source>
        <dbReference type="Proteomes" id="UP000015104"/>
    </source>
</evidence>
<feature type="domain" description="Far11/STRP C-terminal" evidence="5">
    <location>
        <begin position="424"/>
        <end position="824"/>
    </location>
</feature>
<proteinExistence type="inferred from homology"/>
<dbReference type="Pfam" id="PF11882">
    <property type="entry name" value="DUF3402"/>
    <property type="match status" value="1"/>
</dbReference>
<dbReference type="AlphaFoldDB" id="T1KGZ7"/>
<protein>
    <recommendedName>
        <fullName evidence="8">Far11/STRP C-terminal domain-containing protein</fullName>
    </recommendedName>
</protein>
<evidence type="ECO:0000256" key="3">
    <source>
        <dbReference type="SAM" id="MobiDB-lite"/>
    </source>
</evidence>
<dbReference type="PANTHER" id="PTHR13239:SF4">
    <property type="entry name" value="AT25231P"/>
    <property type="match status" value="1"/>
</dbReference>
<name>T1KGZ7_TETUR</name>
<evidence type="ECO:0008006" key="8">
    <source>
        <dbReference type="Google" id="ProtNLM"/>
    </source>
</evidence>
<dbReference type="OrthoDB" id="18234at2759"/>
<dbReference type="SMART" id="SM01293">
    <property type="entry name" value="DUF3402"/>
    <property type="match status" value="1"/>
</dbReference>
<evidence type="ECO:0000256" key="1">
    <source>
        <dbReference type="ARBA" id="ARBA00007062"/>
    </source>
</evidence>
<dbReference type="InterPro" id="IPR040185">
    <property type="entry name" value="Far11/STRP"/>
</dbReference>
<dbReference type="Pfam" id="PF07923">
    <property type="entry name" value="N1221"/>
    <property type="match status" value="1"/>
</dbReference>
<dbReference type="GO" id="GO:0007010">
    <property type="term" value="P:cytoskeleton organization"/>
    <property type="evidence" value="ECO:0007669"/>
    <property type="project" value="TreeGrafter"/>
</dbReference>
<sequence length="851" mass="98301">MAQPECELDFVYADCDTHANEIAELYSYTESCEFELNKTSFEDLCDEWNVKKSWSSMDSNEKNWFVERLCETVELGKKELRFKGLQALLYLAQGVFNECWSIEEQQSYSKENVFRIYEKGLFPTLIQLLMMEVETSLNSPDARRPPSNKNDSTDLRIILNIIYTIVEVFNSINDQATNEEKKLQEQFKEELTQPISTTNELLALTLFQMTTKFCNGSAPHFPIKKILLLLWKTILITLGGSEELKNLKNYYRSRVGLPPAPDDTLEITRTMRAASPPVAASETFDVQLRKIKLNKRRMISKQESLMADDMMNDMEETGETNGEVEQAAEASESSEVERTEEMNDKNSEEKVDIGYVPASPRPSTPVNKADEDAEADCEVQSISKGLPWMPKVRHKDIDAFLEQARIKFIGFNIPQNRTTIAGLPDPILEGLRTLQKHLYISLSELQIQREEEMAKYPLTLEELDTKPLSSPAESLYENMLPSLPQYMIALLKILLAAAPTSKAKTESVNIMCEVLPENMPMTVVQSMKFGTDINRHKEIIIKAVSAILILLLKHFKINNIYQFENVSQQLMFANCIPLILKFFNQNIFQYIISRNNIALIDFPACVIGVQPEITAELLEMSVKEQPYPWRNIFSCINMVRILNKLTKWKMSRIMMLVVFKSAPILKRALRVRHAMFQLYVLKLLKMQAKYLGRQWRKSNMKTLSAIYQMVRHRLTDDWAFGNDMETRPWDFQGEEFSLQANISRFHCRRYNTSQSLPGIPSHLPNQQTGNHSINSMNGHNSCNNPLNDNYSYAAQMDIFKPVDNNYASVLSKQFQLTEEFKNNYELWLQREVFQFNIDWDLLLEQTNTSNM</sequence>
<comment type="similarity">
    <text evidence="1">Belongs to the STRIP family.</text>
</comment>
<dbReference type="OMA" id="KMTRAMR"/>
<evidence type="ECO:0000259" key="5">
    <source>
        <dbReference type="SMART" id="SM01293"/>
    </source>
</evidence>
<keyword evidence="7" id="KW-1185">Reference proteome</keyword>
<reference evidence="6" key="2">
    <citation type="submission" date="2015-06" db="UniProtKB">
        <authorList>
            <consortium name="EnsemblMetazoa"/>
        </authorList>
    </citation>
    <scope>IDENTIFICATION</scope>
</reference>
<dbReference type="STRING" id="32264.T1KGZ7"/>
<evidence type="ECO:0000256" key="2">
    <source>
        <dbReference type="SAM" id="Coils"/>
    </source>
</evidence>
<feature type="compositionally biased region" description="Basic and acidic residues" evidence="3">
    <location>
        <begin position="335"/>
        <end position="352"/>
    </location>
</feature>
<feature type="region of interest" description="Disordered" evidence="3">
    <location>
        <begin position="316"/>
        <end position="373"/>
    </location>
</feature>
<dbReference type="Proteomes" id="UP000015104">
    <property type="component" value="Unassembled WGS sequence"/>
</dbReference>
<dbReference type="InterPro" id="IPR012486">
    <property type="entry name" value="Far11/STRP_N"/>
</dbReference>
<gene>
    <name evidence="6" type="primary">107364274</name>
</gene>
<feature type="compositionally biased region" description="Low complexity" evidence="3">
    <location>
        <begin position="323"/>
        <end position="333"/>
    </location>
</feature>
<dbReference type="InterPro" id="IPR021819">
    <property type="entry name" value="Far11/STRP_C"/>
</dbReference>
<feature type="domain" description="Far11/STRP N-terminal" evidence="4">
    <location>
        <begin position="5"/>
        <end position="304"/>
    </location>
</feature>
<organism evidence="6 7">
    <name type="scientific">Tetranychus urticae</name>
    <name type="common">Two-spotted spider mite</name>
    <dbReference type="NCBI Taxonomy" id="32264"/>
    <lineage>
        <taxon>Eukaryota</taxon>
        <taxon>Metazoa</taxon>
        <taxon>Ecdysozoa</taxon>
        <taxon>Arthropoda</taxon>
        <taxon>Chelicerata</taxon>
        <taxon>Arachnida</taxon>
        <taxon>Acari</taxon>
        <taxon>Acariformes</taxon>
        <taxon>Trombidiformes</taxon>
        <taxon>Prostigmata</taxon>
        <taxon>Eleutherengona</taxon>
        <taxon>Raphignathae</taxon>
        <taxon>Tetranychoidea</taxon>
        <taxon>Tetranychidae</taxon>
        <taxon>Tetranychus</taxon>
    </lineage>
</organism>
<dbReference type="GO" id="GO:0005829">
    <property type="term" value="C:cytosol"/>
    <property type="evidence" value="ECO:0007669"/>
    <property type="project" value="TreeGrafter"/>
</dbReference>
<dbReference type="EMBL" id="CAEY01000073">
    <property type="status" value="NOT_ANNOTATED_CDS"/>
    <property type="molecule type" value="Genomic_DNA"/>
</dbReference>
<dbReference type="EnsemblMetazoa" id="tetur11g02580.1">
    <property type="protein sequence ID" value="tetur11g02580.1"/>
    <property type="gene ID" value="tetur11g02580"/>
</dbReference>
<dbReference type="SMART" id="SM01292">
    <property type="entry name" value="N1221"/>
    <property type="match status" value="1"/>
</dbReference>
<evidence type="ECO:0000313" key="6">
    <source>
        <dbReference type="EnsemblMetazoa" id="tetur11g02580.1"/>
    </source>
</evidence>
<evidence type="ECO:0000259" key="4">
    <source>
        <dbReference type="SMART" id="SM01292"/>
    </source>
</evidence>
<reference evidence="7" key="1">
    <citation type="submission" date="2011-08" db="EMBL/GenBank/DDBJ databases">
        <authorList>
            <person name="Rombauts S."/>
        </authorList>
    </citation>
    <scope>NUCLEOTIDE SEQUENCE</scope>
    <source>
        <strain evidence="7">London</strain>
    </source>
</reference>
<keyword evidence="2" id="KW-0175">Coiled coil</keyword>
<dbReference type="KEGG" id="tut:107364274"/>
<dbReference type="PANTHER" id="PTHR13239">
    <property type="entry name" value="PROTEIN REQUIRED FOR HYPHAL ANASTOMOSIS HAM-2"/>
    <property type="match status" value="1"/>
</dbReference>
<feature type="coiled-coil region" evidence="2">
    <location>
        <begin position="166"/>
        <end position="193"/>
    </location>
</feature>
<accession>T1KGZ7</accession>